<evidence type="ECO:0000256" key="1">
    <source>
        <dbReference type="SAM" id="MobiDB-lite"/>
    </source>
</evidence>
<dbReference type="AlphaFoldDB" id="A0A921USB0"/>
<reference evidence="2" key="2">
    <citation type="submission" date="2020-10" db="EMBL/GenBank/DDBJ databases">
        <authorList>
            <person name="Cooper E.A."/>
            <person name="Brenton Z.W."/>
            <person name="Flinn B.S."/>
            <person name="Jenkins J."/>
            <person name="Shu S."/>
            <person name="Flowers D."/>
            <person name="Luo F."/>
            <person name="Wang Y."/>
            <person name="Xia P."/>
            <person name="Barry K."/>
            <person name="Daum C."/>
            <person name="Lipzen A."/>
            <person name="Yoshinaga Y."/>
            <person name="Schmutz J."/>
            <person name="Saski C."/>
            <person name="Vermerris W."/>
            <person name="Kresovich S."/>
        </authorList>
    </citation>
    <scope>NUCLEOTIDE SEQUENCE</scope>
</reference>
<organism evidence="2 3">
    <name type="scientific">Sorghum bicolor</name>
    <name type="common">Sorghum</name>
    <name type="synonym">Sorghum vulgare</name>
    <dbReference type="NCBI Taxonomy" id="4558"/>
    <lineage>
        <taxon>Eukaryota</taxon>
        <taxon>Viridiplantae</taxon>
        <taxon>Streptophyta</taxon>
        <taxon>Embryophyta</taxon>
        <taxon>Tracheophyta</taxon>
        <taxon>Spermatophyta</taxon>
        <taxon>Magnoliopsida</taxon>
        <taxon>Liliopsida</taxon>
        <taxon>Poales</taxon>
        <taxon>Poaceae</taxon>
        <taxon>PACMAD clade</taxon>
        <taxon>Panicoideae</taxon>
        <taxon>Andropogonodae</taxon>
        <taxon>Andropogoneae</taxon>
        <taxon>Sorghinae</taxon>
        <taxon>Sorghum</taxon>
    </lineage>
</organism>
<name>A0A921USB0_SORBI</name>
<evidence type="ECO:0000313" key="2">
    <source>
        <dbReference type="EMBL" id="KAG0539936.1"/>
    </source>
</evidence>
<evidence type="ECO:0000313" key="3">
    <source>
        <dbReference type="Proteomes" id="UP000807115"/>
    </source>
</evidence>
<reference evidence="2" key="1">
    <citation type="journal article" date="2019" name="BMC Genomics">
        <title>A new reference genome for Sorghum bicolor reveals high levels of sequence similarity between sweet and grain genotypes: implications for the genetics of sugar metabolism.</title>
        <authorList>
            <person name="Cooper E.A."/>
            <person name="Brenton Z.W."/>
            <person name="Flinn B.S."/>
            <person name="Jenkins J."/>
            <person name="Shu S."/>
            <person name="Flowers D."/>
            <person name="Luo F."/>
            <person name="Wang Y."/>
            <person name="Xia P."/>
            <person name="Barry K."/>
            <person name="Daum C."/>
            <person name="Lipzen A."/>
            <person name="Yoshinaga Y."/>
            <person name="Schmutz J."/>
            <person name="Saski C."/>
            <person name="Vermerris W."/>
            <person name="Kresovich S."/>
        </authorList>
    </citation>
    <scope>NUCLEOTIDE SEQUENCE</scope>
</reference>
<sequence>MAHRPIREFPTGPPVKTGKTKRGFGEIFAKQPSTGERQYHATTATLALSQIPTISSSAGIEAEETPGVLRSNSWWKRRNLSAAAVYFSPCRPESADRLSLPTVTFLGWLSLYWYTRKRPMLVYYQQLQCGPQDPSSTVADHTTSTLLLGWKDELS</sequence>
<feature type="region of interest" description="Disordered" evidence="1">
    <location>
        <begin position="1"/>
        <end position="21"/>
    </location>
</feature>
<dbReference type="EMBL" id="CM027682">
    <property type="protein sequence ID" value="KAG0539936.1"/>
    <property type="molecule type" value="Genomic_DNA"/>
</dbReference>
<accession>A0A921USB0</accession>
<proteinExistence type="predicted"/>
<gene>
    <name evidence="2" type="ORF">BDA96_03G365100</name>
</gene>
<dbReference type="Proteomes" id="UP000807115">
    <property type="component" value="Chromosome 3"/>
</dbReference>
<protein>
    <submittedName>
        <fullName evidence="2">Uncharacterized protein</fullName>
    </submittedName>
</protein>
<comment type="caution">
    <text evidence="2">The sequence shown here is derived from an EMBL/GenBank/DDBJ whole genome shotgun (WGS) entry which is preliminary data.</text>
</comment>